<dbReference type="InterPro" id="IPR013320">
    <property type="entry name" value="ConA-like_dom_sf"/>
</dbReference>
<accession>A0A090RYT3</accession>
<dbReference type="EC" id="4.2.2.3" evidence="3"/>
<evidence type="ECO:0000256" key="1">
    <source>
        <dbReference type="SAM" id="SignalP"/>
    </source>
</evidence>
<gene>
    <name evidence="3" type="ORF">JCM19235_3448</name>
</gene>
<dbReference type="AlphaFoldDB" id="A0A090RYT3"/>
<feature type="domain" description="Alginate lyase 2" evidence="2">
    <location>
        <begin position="42"/>
        <end position="243"/>
    </location>
</feature>
<dbReference type="InterPro" id="IPR014895">
    <property type="entry name" value="Alginate_lyase_2"/>
</dbReference>
<organism evidence="3 4">
    <name type="scientific">Vibrio maritimus</name>
    <dbReference type="NCBI Taxonomy" id="990268"/>
    <lineage>
        <taxon>Bacteria</taxon>
        <taxon>Pseudomonadati</taxon>
        <taxon>Pseudomonadota</taxon>
        <taxon>Gammaproteobacteria</taxon>
        <taxon>Vibrionales</taxon>
        <taxon>Vibrionaceae</taxon>
        <taxon>Vibrio</taxon>
    </lineage>
</organism>
<dbReference type="Gene3D" id="2.60.120.200">
    <property type="match status" value="1"/>
</dbReference>
<dbReference type="SUPFAM" id="SSF49899">
    <property type="entry name" value="Concanavalin A-like lectins/glucanases"/>
    <property type="match status" value="1"/>
</dbReference>
<evidence type="ECO:0000259" key="2">
    <source>
        <dbReference type="Pfam" id="PF08787"/>
    </source>
</evidence>
<name>A0A090RYT3_9VIBR</name>
<feature type="chain" id="PRO_5001864064" evidence="1">
    <location>
        <begin position="24"/>
        <end position="246"/>
    </location>
</feature>
<protein>
    <submittedName>
        <fullName evidence="3">Alginate lyase</fullName>
        <ecNumber evidence="3">4.2.2.3</ecNumber>
    </submittedName>
</protein>
<comment type="caution">
    <text evidence="3">The sequence shown here is derived from an EMBL/GenBank/DDBJ whole genome shotgun (WGS) entry which is preliminary data.</text>
</comment>
<feature type="signal peptide" evidence="1">
    <location>
        <begin position="1"/>
        <end position="23"/>
    </location>
</feature>
<evidence type="ECO:0000313" key="3">
    <source>
        <dbReference type="EMBL" id="GAL20446.1"/>
    </source>
</evidence>
<keyword evidence="3" id="KW-0456">Lyase</keyword>
<evidence type="ECO:0000313" key="4">
    <source>
        <dbReference type="Proteomes" id="UP000029228"/>
    </source>
</evidence>
<proteinExistence type="predicted"/>
<keyword evidence="1" id="KW-0732">Signal</keyword>
<dbReference type="Pfam" id="PF08787">
    <property type="entry name" value="Alginate_lyase2"/>
    <property type="match status" value="1"/>
</dbReference>
<reference evidence="3 4" key="1">
    <citation type="submission" date="2014-09" db="EMBL/GenBank/DDBJ databases">
        <title>Vibrio maritimus JCM 19235. (C45) whole genome shotgun sequence.</title>
        <authorList>
            <person name="Sawabe T."/>
            <person name="Meirelles P."/>
            <person name="Nakanishi M."/>
            <person name="Sayaka M."/>
            <person name="Hattori M."/>
            <person name="Ohkuma M."/>
        </authorList>
    </citation>
    <scope>NUCLEOTIDE SEQUENCE [LARGE SCALE GENOMIC DNA]</scope>
    <source>
        <strain evidence="4">JCM19235</strain>
    </source>
</reference>
<sequence>MNPNTLSKYLGSAALVVSFVSFADTAPYSYTQYQSVLDDSYLQAPTSTKLIKQGDFAGQYNQYFHVPDFGNQWMTFTVTGDHKRSELRQVYEWYSDDGDLNKMIGEVFIDSPLSGSVDEITFMQIHDVTNNGNAINKPLLRLVWLRERNNIENGIWAVIKKDADASSSSYDKIYITQHLESQPIKFEVRIQNNEMTIKKDGAAISGLSKYDISYWSNLESYFKAGVYNQDDGTGTVQFKSLKYYTQ</sequence>
<keyword evidence="4" id="KW-1185">Reference proteome</keyword>
<dbReference type="GO" id="GO:0045135">
    <property type="term" value="F:poly(beta-D-mannuronate) lyase activity"/>
    <property type="evidence" value="ECO:0007669"/>
    <property type="project" value="UniProtKB-EC"/>
</dbReference>
<dbReference type="Proteomes" id="UP000029228">
    <property type="component" value="Unassembled WGS sequence"/>
</dbReference>
<dbReference type="EMBL" id="BBMR01000006">
    <property type="protein sequence ID" value="GAL20446.1"/>
    <property type="molecule type" value="Genomic_DNA"/>
</dbReference>
<dbReference type="STRING" id="990268.JCM19235_3448"/>
<reference evidence="3 4" key="2">
    <citation type="submission" date="2014-09" db="EMBL/GenBank/DDBJ databases">
        <authorList>
            <consortium name="NBRP consortium"/>
            <person name="Sawabe T."/>
            <person name="Meirelles P."/>
            <person name="Nakanishi M."/>
            <person name="Sayaka M."/>
            <person name="Hattori M."/>
            <person name="Ohkuma M."/>
        </authorList>
    </citation>
    <scope>NUCLEOTIDE SEQUENCE [LARGE SCALE GENOMIC DNA]</scope>
    <source>
        <strain evidence="4">JCM19235</strain>
    </source>
</reference>